<reference evidence="2" key="1">
    <citation type="submission" date="2018-09" db="EMBL/GenBank/DDBJ databases">
        <title>Murine metabolic-syndrome-specific gut microbial biobank.</title>
        <authorList>
            <person name="Liu C."/>
        </authorList>
    </citation>
    <scope>NUCLEOTIDE SEQUENCE</scope>
    <source>
        <strain evidence="2">D42-62</strain>
    </source>
</reference>
<feature type="transmembrane region" description="Helical" evidence="1">
    <location>
        <begin position="237"/>
        <end position="261"/>
    </location>
</feature>
<proteinExistence type="predicted"/>
<feature type="transmembrane region" description="Helical" evidence="1">
    <location>
        <begin position="323"/>
        <end position="344"/>
    </location>
</feature>
<feature type="transmembrane region" description="Helical" evidence="1">
    <location>
        <begin position="384"/>
        <end position="410"/>
    </location>
</feature>
<keyword evidence="1" id="KW-0472">Membrane</keyword>
<dbReference type="OrthoDB" id="1700423at2"/>
<feature type="transmembrane region" description="Helical" evidence="1">
    <location>
        <begin position="195"/>
        <end position="216"/>
    </location>
</feature>
<feature type="transmembrane region" description="Helical" evidence="1">
    <location>
        <begin position="291"/>
        <end position="316"/>
    </location>
</feature>
<keyword evidence="1" id="KW-1133">Transmembrane helix</keyword>
<keyword evidence="3" id="KW-1185">Reference proteome</keyword>
<evidence type="ECO:0000313" key="3">
    <source>
        <dbReference type="Proteomes" id="UP001154420"/>
    </source>
</evidence>
<sequence length="415" mass="46444">MRLFKLEIKRILKTRATLVLLFLALGLSFVMAYLPITFSYNSYTDANGDTVKLTGLASIAYEKKLQADIAGSVTPQKVRQAVESYQACLTKYGVENSYDLPEGVYQSEIFPYAPLLHGIREAFADRSTGIAPSIMEIAPQEVDRYYEVCRERLVSLMQMEQEKHPAAQKAAVTMYEKVEKPYLFFPGYSTDAMDYQIILAFLVLLFCAIIAAPVFTSDYQTGADDILRCTKCGKIKFAVTKMISMLFITGITFTLCAVIYITVSNNLWGWECTKTSIQMLYSIVNLPNMNIGQLQCFIAIFGLVCILSNVSFTLFLSSRFKNLTASLSAALLFCILPTIIYMLLPAEIGSWIYSILPAGGNGLQTSVLYAAIDFDFWNIGTISIWLPHVMLGAYIIEIPLFLFLTVYSYVKHEAG</sequence>
<keyword evidence="1" id="KW-0812">Transmembrane</keyword>
<gene>
    <name evidence="2" type="ORF">D5281_14435</name>
</gene>
<accession>A0A9X5GT22</accession>
<protein>
    <submittedName>
        <fullName evidence="2">ABC transporter permease</fullName>
    </submittedName>
</protein>
<dbReference type="Proteomes" id="UP001154420">
    <property type="component" value="Unassembled WGS sequence"/>
</dbReference>
<feature type="transmembrane region" description="Helical" evidence="1">
    <location>
        <begin position="350"/>
        <end position="372"/>
    </location>
</feature>
<dbReference type="RefSeq" id="WP_160560818.1">
    <property type="nucleotide sequence ID" value="NZ_QZDT01000024.1"/>
</dbReference>
<organism evidence="2 3">
    <name type="scientific">Parablautia muri</name>
    <dbReference type="NCBI Taxonomy" id="2320879"/>
    <lineage>
        <taxon>Bacteria</taxon>
        <taxon>Bacillati</taxon>
        <taxon>Bacillota</taxon>
        <taxon>Clostridia</taxon>
        <taxon>Lachnospirales</taxon>
        <taxon>Lachnospiraceae</taxon>
        <taxon>Parablautia</taxon>
    </lineage>
</organism>
<dbReference type="PANTHER" id="PTHR37305:SF1">
    <property type="entry name" value="MEMBRANE PROTEIN"/>
    <property type="match status" value="1"/>
</dbReference>
<dbReference type="EMBL" id="QZDT01000024">
    <property type="protein sequence ID" value="NBJ93759.1"/>
    <property type="molecule type" value="Genomic_DNA"/>
</dbReference>
<evidence type="ECO:0000313" key="2">
    <source>
        <dbReference type="EMBL" id="NBJ93759.1"/>
    </source>
</evidence>
<comment type="caution">
    <text evidence="2">The sequence shown here is derived from an EMBL/GenBank/DDBJ whole genome shotgun (WGS) entry which is preliminary data.</text>
</comment>
<dbReference type="PANTHER" id="PTHR37305">
    <property type="entry name" value="INTEGRAL MEMBRANE PROTEIN-RELATED"/>
    <property type="match status" value="1"/>
</dbReference>
<name>A0A9X5GT22_9FIRM</name>
<evidence type="ECO:0000256" key="1">
    <source>
        <dbReference type="SAM" id="Phobius"/>
    </source>
</evidence>
<dbReference type="AlphaFoldDB" id="A0A9X5GT22"/>